<dbReference type="Proteomes" id="UP000553766">
    <property type="component" value="Unassembled WGS sequence"/>
</dbReference>
<comment type="caution">
    <text evidence="1">The sequence shown here is derived from an EMBL/GenBank/DDBJ whole genome shotgun (WGS) entry which is preliminary data.</text>
</comment>
<gene>
    <name evidence="1" type="ORF">FHS89_002842</name>
</gene>
<organism evidence="1 2">
    <name type="scientific">Rubricella aquisinus</name>
    <dbReference type="NCBI Taxonomy" id="2028108"/>
    <lineage>
        <taxon>Bacteria</taxon>
        <taxon>Pseudomonadati</taxon>
        <taxon>Pseudomonadota</taxon>
        <taxon>Alphaproteobacteria</taxon>
        <taxon>Rhodobacterales</taxon>
        <taxon>Paracoccaceae</taxon>
        <taxon>Rubricella</taxon>
    </lineage>
</organism>
<keyword evidence="2" id="KW-1185">Reference proteome</keyword>
<dbReference type="AlphaFoldDB" id="A0A840X076"/>
<reference evidence="1 2" key="1">
    <citation type="submission" date="2020-08" db="EMBL/GenBank/DDBJ databases">
        <title>Genomic Encyclopedia of Type Strains, Phase IV (KMG-IV): sequencing the most valuable type-strain genomes for metagenomic binning, comparative biology and taxonomic classification.</title>
        <authorList>
            <person name="Goeker M."/>
        </authorList>
    </citation>
    <scope>NUCLEOTIDE SEQUENCE [LARGE SCALE GENOMIC DNA]</scope>
    <source>
        <strain evidence="1 2">DSM 103377</strain>
    </source>
</reference>
<evidence type="ECO:0000313" key="2">
    <source>
        <dbReference type="Proteomes" id="UP000553766"/>
    </source>
</evidence>
<evidence type="ECO:0000313" key="1">
    <source>
        <dbReference type="EMBL" id="MBB5516800.1"/>
    </source>
</evidence>
<protein>
    <recommendedName>
        <fullName evidence="3">DUF1150 family protein</fullName>
    </recommendedName>
</protein>
<proteinExistence type="predicted"/>
<dbReference type="InterPro" id="IPR009531">
    <property type="entry name" value="DUF1150"/>
</dbReference>
<sequence>MNDLPFNLPEKTVYVRAIAAADLPEELRAQTTAPTLYAIHSAEGQQLAIVTDRKLAFRVARDHEFKPVNVH</sequence>
<dbReference type="EMBL" id="JACIJS010000009">
    <property type="protein sequence ID" value="MBB5516800.1"/>
    <property type="molecule type" value="Genomic_DNA"/>
</dbReference>
<accession>A0A840X076</accession>
<name>A0A840X076_9RHOB</name>
<dbReference type="Pfam" id="PF06620">
    <property type="entry name" value="DUF1150"/>
    <property type="match status" value="1"/>
</dbReference>
<dbReference type="RefSeq" id="WP_184012760.1">
    <property type="nucleotide sequence ID" value="NZ_JACIJS010000009.1"/>
</dbReference>
<evidence type="ECO:0008006" key="3">
    <source>
        <dbReference type="Google" id="ProtNLM"/>
    </source>
</evidence>